<keyword evidence="14" id="KW-1185">Reference proteome</keyword>
<dbReference type="GO" id="GO:0022857">
    <property type="term" value="F:transmembrane transporter activity"/>
    <property type="evidence" value="ECO:0007669"/>
    <property type="project" value="InterPro"/>
</dbReference>
<evidence type="ECO:0000313" key="13">
    <source>
        <dbReference type="EMBL" id="KAF2860651.1"/>
    </source>
</evidence>
<comment type="similarity">
    <text evidence="6">Belongs to the major facilitator superfamily. CAR1 family.</text>
</comment>
<evidence type="ECO:0000256" key="10">
    <source>
        <dbReference type="SAM" id="MobiDB-lite"/>
    </source>
</evidence>
<evidence type="ECO:0000256" key="5">
    <source>
        <dbReference type="ARBA" id="ARBA00023136"/>
    </source>
</evidence>
<feature type="transmembrane region" description="Helical" evidence="11">
    <location>
        <begin position="177"/>
        <end position="198"/>
    </location>
</feature>
<evidence type="ECO:0000256" key="4">
    <source>
        <dbReference type="ARBA" id="ARBA00022989"/>
    </source>
</evidence>
<dbReference type="PANTHER" id="PTHR23502:SF31">
    <property type="entry name" value="POLYAMINE TRANSPORTER 1"/>
    <property type="match status" value="1"/>
</dbReference>
<dbReference type="InterPro" id="IPR011701">
    <property type="entry name" value="MFS"/>
</dbReference>
<feature type="transmembrane region" description="Helical" evidence="11">
    <location>
        <begin position="205"/>
        <end position="224"/>
    </location>
</feature>
<dbReference type="FunFam" id="1.20.1250.20:FF:000011">
    <property type="entry name" value="MFS multidrug transporter, putative"/>
    <property type="match status" value="1"/>
</dbReference>
<evidence type="ECO:0000256" key="6">
    <source>
        <dbReference type="ARBA" id="ARBA00038347"/>
    </source>
</evidence>
<evidence type="ECO:0000256" key="2">
    <source>
        <dbReference type="ARBA" id="ARBA00022448"/>
    </source>
</evidence>
<evidence type="ECO:0000256" key="8">
    <source>
        <dbReference type="ARBA" id="ARBA00069139"/>
    </source>
</evidence>
<dbReference type="InterPro" id="IPR036259">
    <property type="entry name" value="MFS_trans_sf"/>
</dbReference>
<feature type="transmembrane region" description="Helical" evidence="11">
    <location>
        <begin position="481"/>
        <end position="504"/>
    </location>
</feature>
<dbReference type="GO" id="GO:0005886">
    <property type="term" value="C:plasma membrane"/>
    <property type="evidence" value="ECO:0007669"/>
    <property type="project" value="TreeGrafter"/>
</dbReference>
<dbReference type="SUPFAM" id="SSF103473">
    <property type="entry name" value="MFS general substrate transporter"/>
    <property type="match status" value="1"/>
</dbReference>
<proteinExistence type="inferred from homology"/>
<dbReference type="CDD" id="cd17323">
    <property type="entry name" value="MFS_Tpo1_MDR_like"/>
    <property type="match status" value="1"/>
</dbReference>
<feature type="transmembrane region" description="Helical" evidence="11">
    <location>
        <begin position="416"/>
        <end position="440"/>
    </location>
</feature>
<keyword evidence="3 11" id="KW-0812">Transmembrane</keyword>
<protein>
    <recommendedName>
        <fullName evidence="8">Cercosporin MFS transporter CTB4</fullName>
    </recommendedName>
    <alternativeName>
        <fullName evidence="9">Cercosporin toxin biosynthesis cluster protein 4</fullName>
    </alternativeName>
</protein>
<feature type="transmembrane region" description="Helical" evidence="11">
    <location>
        <begin position="147"/>
        <end position="165"/>
    </location>
</feature>
<dbReference type="Pfam" id="PF07690">
    <property type="entry name" value="MFS_1"/>
    <property type="match status" value="1"/>
</dbReference>
<keyword evidence="2" id="KW-0813">Transport</keyword>
<feature type="transmembrane region" description="Helical" evidence="11">
    <location>
        <begin position="80"/>
        <end position="104"/>
    </location>
</feature>
<feature type="domain" description="Major facilitator superfamily (MFS) profile" evidence="12">
    <location>
        <begin position="82"/>
        <end position="511"/>
    </location>
</feature>
<feature type="transmembrane region" description="Helical" evidence="11">
    <location>
        <begin position="312"/>
        <end position="338"/>
    </location>
</feature>
<dbReference type="Gene3D" id="1.20.1250.20">
    <property type="entry name" value="MFS general substrate transporter like domains"/>
    <property type="match status" value="1"/>
</dbReference>
<dbReference type="EMBL" id="MU005979">
    <property type="protein sequence ID" value="KAF2860651.1"/>
    <property type="molecule type" value="Genomic_DNA"/>
</dbReference>
<dbReference type="PANTHER" id="PTHR23502">
    <property type="entry name" value="MAJOR FACILITATOR SUPERFAMILY"/>
    <property type="match status" value="1"/>
</dbReference>
<organism evidence="13 14">
    <name type="scientific">Piedraia hortae CBS 480.64</name>
    <dbReference type="NCBI Taxonomy" id="1314780"/>
    <lineage>
        <taxon>Eukaryota</taxon>
        <taxon>Fungi</taxon>
        <taxon>Dikarya</taxon>
        <taxon>Ascomycota</taxon>
        <taxon>Pezizomycotina</taxon>
        <taxon>Dothideomycetes</taxon>
        <taxon>Dothideomycetidae</taxon>
        <taxon>Capnodiales</taxon>
        <taxon>Piedraiaceae</taxon>
        <taxon>Piedraia</taxon>
    </lineage>
</organism>
<dbReference type="InterPro" id="IPR020846">
    <property type="entry name" value="MFS_dom"/>
</dbReference>
<feature type="transmembrane region" description="Helical" evidence="11">
    <location>
        <begin position="350"/>
        <end position="370"/>
    </location>
</feature>
<feature type="transmembrane region" description="Helical" evidence="11">
    <location>
        <begin position="391"/>
        <end position="410"/>
    </location>
</feature>
<feature type="transmembrane region" description="Helical" evidence="11">
    <location>
        <begin position="116"/>
        <end position="135"/>
    </location>
</feature>
<sequence>MEYLSRHPTALQRIQEQQQQHENTVGGHGFSQMPNEKDLPPFGGGKPYPPMLPAREEYVVEFNGHDDPAHAQNWPTQQKLVISAILILDALSATFASAIFGASLHQVTSSFHVSKGLFIMSTSLFILGYACGPVVFAPMSELYGRRVAIISGAFGFAIFNLIVALSQDIPAMMVARFLGGFFGSSPLTIVGAVFADMYSNQARGVAVAAFSAAVISGPFLGPLAGDFIVTSTSWRWTAYIPSLMGLTSGILACIYQRESYGPVILVQKAAELRRLTHNWGIHAKQEEVEISFKELISKNFSRPLRILFTEPIALLVTIYMSFIYALMFLNLVAYSYVFGKTYHWELRYQGLPSLALVFGLSLGLLVTCLSNRGYVIKLHMNENIPVPEWRLPQAIAGGISFAIGLFWLGWSTNPAIHWSIPALAGVPLGFGIFSVFLQFMNYLIDSYLMFAASAIAANTIMRSVLGAIFPMLARYLFNTLGITWGLTVLGMVATIFIPIPLLFLKFGARIRKRSKIAPAKDVK</sequence>
<evidence type="ECO:0000259" key="12">
    <source>
        <dbReference type="PROSITE" id="PS50850"/>
    </source>
</evidence>
<name>A0A6A7BZH2_9PEZI</name>
<feature type="transmembrane region" description="Helical" evidence="11">
    <location>
        <begin position="447"/>
        <end position="469"/>
    </location>
</feature>
<evidence type="ECO:0000256" key="7">
    <source>
        <dbReference type="ARBA" id="ARBA00053977"/>
    </source>
</evidence>
<evidence type="ECO:0000313" key="14">
    <source>
        <dbReference type="Proteomes" id="UP000799421"/>
    </source>
</evidence>
<evidence type="ECO:0000256" key="9">
    <source>
        <dbReference type="ARBA" id="ARBA00077167"/>
    </source>
</evidence>
<evidence type="ECO:0000256" key="11">
    <source>
        <dbReference type="SAM" id="Phobius"/>
    </source>
</evidence>
<dbReference type="AlphaFoldDB" id="A0A6A7BZH2"/>
<keyword evidence="5 11" id="KW-0472">Membrane</keyword>
<feature type="region of interest" description="Disordered" evidence="10">
    <location>
        <begin position="1"/>
        <end position="32"/>
    </location>
</feature>
<reference evidence="13" key="1">
    <citation type="journal article" date="2020" name="Stud. Mycol.">
        <title>101 Dothideomycetes genomes: a test case for predicting lifestyles and emergence of pathogens.</title>
        <authorList>
            <person name="Haridas S."/>
            <person name="Albert R."/>
            <person name="Binder M."/>
            <person name="Bloem J."/>
            <person name="Labutti K."/>
            <person name="Salamov A."/>
            <person name="Andreopoulos B."/>
            <person name="Baker S."/>
            <person name="Barry K."/>
            <person name="Bills G."/>
            <person name="Bluhm B."/>
            <person name="Cannon C."/>
            <person name="Castanera R."/>
            <person name="Culley D."/>
            <person name="Daum C."/>
            <person name="Ezra D."/>
            <person name="Gonzalez J."/>
            <person name="Henrissat B."/>
            <person name="Kuo A."/>
            <person name="Liang C."/>
            <person name="Lipzen A."/>
            <person name="Lutzoni F."/>
            <person name="Magnuson J."/>
            <person name="Mondo S."/>
            <person name="Nolan M."/>
            <person name="Ohm R."/>
            <person name="Pangilinan J."/>
            <person name="Park H.-J."/>
            <person name="Ramirez L."/>
            <person name="Alfaro M."/>
            <person name="Sun H."/>
            <person name="Tritt A."/>
            <person name="Yoshinaga Y."/>
            <person name="Zwiers L.-H."/>
            <person name="Turgeon B."/>
            <person name="Goodwin S."/>
            <person name="Spatafora J."/>
            <person name="Crous P."/>
            <person name="Grigoriev I."/>
        </authorList>
    </citation>
    <scope>NUCLEOTIDE SEQUENCE</scope>
    <source>
        <strain evidence="13">CBS 480.64</strain>
    </source>
</reference>
<dbReference type="Proteomes" id="UP000799421">
    <property type="component" value="Unassembled WGS sequence"/>
</dbReference>
<comment type="function">
    <text evidence="7">MFS transporter; part of the gene cluster that mediates the biosynthesis of cercosporin, a light-activated, non-host-selective toxin. The perylenequinone chromophore of cercosporin absorbs light energy to attain an electronically-activated triplet state and produces active oxygen species such as the hydroxyl radical, superoxide, hydrogen peroxide or singlet oxygen upon reaction with oxygen molecules. These reactive oxygen species cause damage to various cellular components including lipids, proteins and nucleic acids. Responsible for secretion and accumulation of cercosporin, but does not play any roles in self-protection against the toxicity of cercosporin.</text>
</comment>
<comment type="subcellular location">
    <subcellularLocation>
        <location evidence="1">Membrane</location>
        <topology evidence="1">Multi-pass membrane protein</topology>
    </subcellularLocation>
</comment>
<accession>A0A6A7BZH2</accession>
<keyword evidence="4 11" id="KW-1133">Transmembrane helix</keyword>
<evidence type="ECO:0000256" key="1">
    <source>
        <dbReference type="ARBA" id="ARBA00004141"/>
    </source>
</evidence>
<gene>
    <name evidence="13" type="ORF">K470DRAFT_281955</name>
</gene>
<dbReference type="PROSITE" id="PS50850">
    <property type="entry name" value="MFS"/>
    <property type="match status" value="1"/>
</dbReference>
<dbReference type="OrthoDB" id="9986881at2759"/>
<evidence type="ECO:0000256" key="3">
    <source>
        <dbReference type="ARBA" id="ARBA00022692"/>
    </source>
</evidence>
<feature type="transmembrane region" description="Helical" evidence="11">
    <location>
        <begin position="236"/>
        <end position="255"/>
    </location>
</feature>